<dbReference type="RefSeq" id="WP_379693798.1">
    <property type="nucleotide sequence ID" value="NZ_JBHSXH010000009.1"/>
</dbReference>
<keyword evidence="2" id="KW-1185">Reference proteome</keyword>
<name>A0ABD5U0K8_9EURY</name>
<dbReference type="AlphaFoldDB" id="A0ABD5U0K8"/>
<gene>
    <name evidence="1" type="ORF">ACFQEV_06410</name>
</gene>
<proteinExistence type="predicted"/>
<dbReference type="SUPFAM" id="SSF55931">
    <property type="entry name" value="Glutamine synthetase/guanido kinase"/>
    <property type="match status" value="1"/>
</dbReference>
<dbReference type="InterPro" id="IPR014746">
    <property type="entry name" value="Gln_synth/guanido_kin_cat_dom"/>
</dbReference>
<dbReference type="Proteomes" id="UP001596408">
    <property type="component" value="Unassembled WGS sequence"/>
</dbReference>
<comment type="caution">
    <text evidence="1">The sequence shown here is derived from an EMBL/GenBank/DDBJ whole genome shotgun (WGS) entry which is preliminary data.</text>
</comment>
<dbReference type="PANTHER" id="PTHR36510">
    <property type="entry name" value="GLUTAMATE--CYSTEINE LIGASE 2-RELATED"/>
    <property type="match status" value="1"/>
</dbReference>
<protein>
    <submittedName>
        <fullName evidence="1">Glutamate-cysteine ligase family protein</fullName>
    </submittedName>
</protein>
<dbReference type="EMBL" id="JBHSXH010000009">
    <property type="protein sequence ID" value="MFC6824629.1"/>
    <property type="molecule type" value="Genomic_DNA"/>
</dbReference>
<evidence type="ECO:0000313" key="1">
    <source>
        <dbReference type="EMBL" id="MFC6824629.1"/>
    </source>
</evidence>
<accession>A0ABD5U0K8</accession>
<dbReference type="Gene3D" id="3.30.590.20">
    <property type="match status" value="1"/>
</dbReference>
<keyword evidence="1" id="KW-0436">Ligase</keyword>
<sequence>MRIGIEIECWLVDTDGHLRPADEVIAACEGVDSEMVTPLLEVKTPPCDSLSELAAVLGDRLGRVREEARVRDKRLVPLGTPLSDERLPRRTSSRIDVQRAVLGDDFGHAGYCAGTHLHFEQTSVADQLRVLTALDPAFALVNTAPYYRRRRVTACARPHAYRRLCYRSFPEYGQLWRYPESAAEWRGRVERRFDAFVEAAAERGIDPETVESEFSPCDAVWAPVCLRDDLGTVEWRTPDAASPLELCRLAADATRIVETAVEDGTRIGDGGDDGALSLPPFERLRGHVDAAIERGLAAPRVERHLSRMGFESEEYRPFGAEIDGRRRLDADGARRLRRRAADRLERDIERLRETTAPRAELSRG</sequence>
<dbReference type="PANTHER" id="PTHR36510:SF1">
    <property type="entry name" value="GLUTAMATE--CYSTEINE LIGASE 2-RELATED"/>
    <property type="match status" value="1"/>
</dbReference>
<evidence type="ECO:0000313" key="2">
    <source>
        <dbReference type="Proteomes" id="UP001596408"/>
    </source>
</evidence>
<dbReference type="InterPro" id="IPR006336">
    <property type="entry name" value="GCS2"/>
</dbReference>
<dbReference type="InterPro" id="IPR050141">
    <property type="entry name" value="GCL_type2/YbdK_subfam"/>
</dbReference>
<organism evidence="1 2">
    <name type="scientific">Halopelagius fulvigenes</name>
    <dbReference type="NCBI Taxonomy" id="1198324"/>
    <lineage>
        <taxon>Archaea</taxon>
        <taxon>Methanobacteriati</taxon>
        <taxon>Methanobacteriota</taxon>
        <taxon>Stenosarchaea group</taxon>
        <taxon>Halobacteria</taxon>
        <taxon>Halobacteriales</taxon>
        <taxon>Haloferacaceae</taxon>
    </lineage>
</organism>
<dbReference type="Pfam" id="PF04107">
    <property type="entry name" value="GCS2"/>
    <property type="match status" value="1"/>
</dbReference>
<reference evidence="1 2" key="1">
    <citation type="journal article" date="2019" name="Int. J. Syst. Evol. Microbiol.">
        <title>The Global Catalogue of Microorganisms (GCM) 10K type strain sequencing project: providing services to taxonomists for standard genome sequencing and annotation.</title>
        <authorList>
            <consortium name="The Broad Institute Genomics Platform"/>
            <consortium name="The Broad Institute Genome Sequencing Center for Infectious Disease"/>
            <person name="Wu L."/>
            <person name="Ma J."/>
        </authorList>
    </citation>
    <scope>NUCLEOTIDE SEQUENCE [LARGE SCALE GENOMIC DNA]</scope>
    <source>
        <strain evidence="1 2">YIM 94188</strain>
    </source>
</reference>
<dbReference type="GO" id="GO:0016874">
    <property type="term" value="F:ligase activity"/>
    <property type="evidence" value="ECO:0007669"/>
    <property type="project" value="UniProtKB-KW"/>
</dbReference>